<feature type="transmembrane region" description="Helical" evidence="1">
    <location>
        <begin position="153"/>
        <end position="175"/>
    </location>
</feature>
<sequence>MEYEPFDLIGVILLGLLWGSRINKSVYLKNSEYKSDLGSHKMSSIYYAGPNASTIIPVESGSIFPPSNLSHKEAVCYGRPRSCLSFAPTETKSVESDPSWNWGGVICSVVSMFCCVSFCGFFGLLCSVFAYVDHRTGNYISSRKKNFWGFSCAAVGMATTMLGALAVVLIFVIFYDQLRDILNSIGYYED</sequence>
<dbReference type="OrthoDB" id="10533695at2759"/>
<evidence type="ECO:0000313" key="2">
    <source>
        <dbReference type="EMBL" id="ELT92920.1"/>
    </source>
</evidence>
<keyword evidence="1" id="KW-0812">Transmembrane</keyword>
<protein>
    <submittedName>
        <fullName evidence="2 3">Uncharacterized protein</fullName>
    </submittedName>
</protein>
<reference evidence="2 4" key="2">
    <citation type="journal article" date="2013" name="Nature">
        <title>Insights into bilaterian evolution from three spiralian genomes.</title>
        <authorList>
            <person name="Simakov O."/>
            <person name="Marletaz F."/>
            <person name="Cho S.J."/>
            <person name="Edsinger-Gonzales E."/>
            <person name="Havlak P."/>
            <person name="Hellsten U."/>
            <person name="Kuo D.H."/>
            <person name="Larsson T."/>
            <person name="Lv J."/>
            <person name="Arendt D."/>
            <person name="Savage R."/>
            <person name="Osoegawa K."/>
            <person name="de Jong P."/>
            <person name="Grimwood J."/>
            <person name="Chapman J.A."/>
            <person name="Shapiro H."/>
            <person name="Aerts A."/>
            <person name="Otillar R.P."/>
            <person name="Terry A.Y."/>
            <person name="Boore J.L."/>
            <person name="Grigoriev I.V."/>
            <person name="Lindberg D.R."/>
            <person name="Seaver E.C."/>
            <person name="Weisblat D.A."/>
            <person name="Putnam N.H."/>
            <person name="Rokhsar D.S."/>
        </authorList>
    </citation>
    <scope>NUCLEOTIDE SEQUENCE</scope>
    <source>
        <strain evidence="2 4">I ESC-2004</strain>
    </source>
</reference>
<gene>
    <name evidence="2" type="ORF">CAPTEDRAFT_216878</name>
</gene>
<keyword evidence="4" id="KW-1185">Reference proteome</keyword>
<dbReference type="AlphaFoldDB" id="R7TPF2"/>
<dbReference type="EnsemblMetazoa" id="CapteT216878">
    <property type="protein sequence ID" value="CapteP216878"/>
    <property type="gene ID" value="CapteG216878"/>
</dbReference>
<reference evidence="4" key="1">
    <citation type="submission" date="2012-12" db="EMBL/GenBank/DDBJ databases">
        <authorList>
            <person name="Hellsten U."/>
            <person name="Grimwood J."/>
            <person name="Chapman J.A."/>
            <person name="Shapiro H."/>
            <person name="Aerts A."/>
            <person name="Otillar R.P."/>
            <person name="Terry A.Y."/>
            <person name="Boore J.L."/>
            <person name="Simakov O."/>
            <person name="Marletaz F."/>
            <person name="Cho S.-J."/>
            <person name="Edsinger-Gonzales E."/>
            <person name="Havlak P."/>
            <person name="Kuo D.-H."/>
            <person name="Larsson T."/>
            <person name="Lv J."/>
            <person name="Arendt D."/>
            <person name="Savage R."/>
            <person name="Osoegawa K."/>
            <person name="de Jong P."/>
            <person name="Lindberg D.R."/>
            <person name="Seaver E.C."/>
            <person name="Weisblat D.A."/>
            <person name="Putnam N.H."/>
            <person name="Grigoriev I.V."/>
            <person name="Rokhsar D.S."/>
        </authorList>
    </citation>
    <scope>NUCLEOTIDE SEQUENCE</scope>
    <source>
        <strain evidence="4">I ESC-2004</strain>
    </source>
</reference>
<keyword evidence="1" id="KW-0472">Membrane</keyword>
<dbReference type="HOGENOM" id="CLU_1429280_0_0_1"/>
<keyword evidence="1" id="KW-1133">Transmembrane helix</keyword>
<evidence type="ECO:0000313" key="3">
    <source>
        <dbReference type="EnsemblMetazoa" id="CapteP216878"/>
    </source>
</evidence>
<organism evidence="2">
    <name type="scientific">Capitella teleta</name>
    <name type="common">Polychaete worm</name>
    <dbReference type="NCBI Taxonomy" id="283909"/>
    <lineage>
        <taxon>Eukaryota</taxon>
        <taxon>Metazoa</taxon>
        <taxon>Spiralia</taxon>
        <taxon>Lophotrochozoa</taxon>
        <taxon>Annelida</taxon>
        <taxon>Polychaeta</taxon>
        <taxon>Sedentaria</taxon>
        <taxon>Scolecida</taxon>
        <taxon>Capitellidae</taxon>
        <taxon>Capitella</taxon>
    </lineage>
</organism>
<dbReference type="EMBL" id="AMQN01013081">
    <property type="status" value="NOT_ANNOTATED_CDS"/>
    <property type="molecule type" value="Genomic_DNA"/>
</dbReference>
<reference evidence="3" key="3">
    <citation type="submission" date="2015-06" db="UniProtKB">
        <authorList>
            <consortium name="EnsemblMetazoa"/>
        </authorList>
    </citation>
    <scope>IDENTIFICATION</scope>
</reference>
<name>R7TPF2_CAPTE</name>
<dbReference type="EMBL" id="KB309945">
    <property type="protein sequence ID" value="ELT92920.1"/>
    <property type="molecule type" value="Genomic_DNA"/>
</dbReference>
<proteinExistence type="predicted"/>
<feature type="transmembrane region" description="Helical" evidence="1">
    <location>
        <begin position="102"/>
        <end position="132"/>
    </location>
</feature>
<dbReference type="Proteomes" id="UP000014760">
    <property type="component" value="Unassembled WGS sequence"/>
</dbReference>
<evidence type="ECO:0000256" key="1">
    <source>
        <dbReference type="SAM" id="Phobius"/>
    </source>
</evidence>
<evidence type="ECO:0000313" key="4">
    <source>
        <dbReference type="Proteomes" id="UP000014760"/>
    </source>
</evidence>
<dbReference type="EMBL" id="AMQN01013080">
    <property type="status" value="NOT_ANNOTATED_CDS"/>
    <property type="molecule type" value="Genomic_DNA"/>
</dbReference>
<accession>R7TPF2</accession>